<reference evidence="3 4" key="1">
    <citation type="submission" date="2022-09" db="EMBL/GenBank/DDBJ databases">
        <title>Enrichment on poylsaccharides allowed isolation of novel metabolic and taxonomic groups of Haloarchaea.</title>
        <authorList>
            <person name="Sorokin D.Y."/>
            <person name="Elcheninov A.G."/>
            <person name="Khizhniak T.V."/>
            <person name="Kolganova T.V."/>
            <person name="Kublanov I.V."/>
        </authorList>
    </citation>
    <scope>NUCLEOTIDE SEQUENCE [LARGE SCALE GENOMIC DNA]</scope>
    <source>
        <strain evidence="3 4">AArc-m2/3/4</strain>
    </source>
</reference>
<dbReference type="Proteomes" id="UP001320972">
    <property type="component" value="Unassembled WGS sequence"/>
</dbReference>
<evidence type="ECO:0000313" key="3">
    <source>
        <dbReference type="EMBL" id="MCU4974570.1"/>
    </source>
</evidence>
<keyword evidence="1" id="KW-1133">Transmembrane helix</keyword>
<protein>
    <recommendedName>
        <fullName evidence="2">DUF7314 domain-containing protein</fullName>
    </recommendedName>
</protein>
<evidence type="ECO:0000256" key="1">
    <source>
        <dbReference type="SAM" id="Phobius"/>
    </source>
</evidence>
<feature type="transmembrane region" description="Helical" evidence="1">
    <location>
        <begin position="49"/>
        <end position="73"/>
    </location>
</feature>
<evidence type="ECO:0000259" key="2">
    <source>
        <dbReference type="Pfam" id="PF23996"/>
    </source>
</evidence>
<comment type="caution">
    <text evidence="3">The sequence shown here is derived from an EMBL/GenBank/DDBJ whole genome shotgun (WGS) entry which is preliminary data.</text>
</comment>
<feature type="domain" description="DUF7314" evidence="2">
    <location>
        <begin position="1"/>
        <end position="85"/>
    </location>
</feature>
<gene>
    <name evidence="3" type="ORF">OB955_17765</name>
</gene>
<keyword evidence="1" id="KW-0472">Membrane</keyword>
<sequence>MADEFVKGFAILTVGLLVWMMFASWFNTPSFYEAQLIGPGPEDPTTYEAIALIVKDAMLAFAIFGALTFWVIIPASRRAREYYATN</sequence>
<dbReference type="InterPro" id="IPR055738">
    <property type="entry name" value="DUF7314"/>
</dbReference>
<accession>A0ABT2QI06</accession>
<dbReference type="RefSeq" id="WP_338008625.1">
    <property type="nucleotide sequence ID" value="NZ_JAOPKB010000012.1"/>
</dbReference>
<organism evidence="3 4">
    <name type="scientific">Natronoglomus mannanivorans</name>
    <dbReference type="NCBI Taxonomy" id="2979990"/>
    <lineage>
        <taxon>Archaea</taxon>
        <taxon>Methanobacteriati</taxon>
        <taxon>Methanobacteriota</taxon>
        <taxon>Stenosarchaea group</taxon>
        <taxon>Halobacteria</taxon>
        <taxon>Halobacteriales</taxon>
        <taxon>Natrialbaceae</taxon>
        <taxon>Natronoglomus</taxon>
    </lineage>
</organism>
<keyword evidence="4" id="KW-1185">Reference proteome</keyword>
<evidence type="ECO:0000313" key="4">
    <source>
        <dbReference type="Proteomes" id="UP001320972"/>
    </source>
</evidence>
<proteinExistence type="predicted"/>
<feature type="transmembrane region" description="Helical" evidence="1">
    <location>
        <begin position="9"/>
        <end position="26"/>
    </location>
</feature>
<name>A0ABT2QI06_9EURY</name>
<keyword evidence="1" id="KW-0812">Transmembrane</keyword>
<dbReference type="Pfam" id="PF23996">
    <property type="entry name" value="DUF7314"/>
    <property type="match status" value="1"/>
</dbReference>
<dbReference type="EMBL" id="JAOPKB010000012">
    <property type="protein sequence ID" value="MCU4974570.1"/>
    <property type="molecule type" value="Genomic_DNA"/>
</dbReference>